<proteinExistence type="predicted"/>
<gene>
    <name evidence="1" type="primary">TLK2.2</name>
    <name evidence="1" type="ORF">GBF38_010283</name>
</gene>
<sequence>MGAPPAQRVFWLLIFAFGITAVCGSNVCTSRGASTCKQCLAVHPSCAWCFQEDFGQGVASSSRCDLKNNLLAAGCALSALESPTSKLQVIEDRPLSNKAAGATQDVTQIKPQKLHITLRPDDAKRFTVKVRQVEDYPVDLYYLMDLSYSMNDDLFRLRTLGKGLAEAMNRTTSNLRMGFGAFVDKPLSPYMYISPKEAVKNPCYSINTTCLPQFGYKHVLSLTEEVGRFTEEVKKQMVSRNRDAPEGGFDAIIQAAVCKEQIGWRPDASHLLIFTSDAKTHVALDGRLAGIVHPNDGKCHLNSENMYSMSTTMDYPSLALITEKMSENNINLIFAVTNPVVPLYQKIRSKVELELQGVPEELSLSFNATCLNGELIPGLKSCSGLKIGDTVSFSVEARARGCPKQKKKTFVIKPVGFKDSLSITVTFECDCKCQSKAQPNSPKCNHGNGTYECGICLCHPGRLGPHCECAEGDYNPTEQDRCSGPAGSGGPQSAICSGRGDCVCGQCVCHSSDFGKVWGKLCECDDFNCLRYKGELCSGHGVCNCGFCQCAPDWQGENCNCSRRTDTCMSNLGLLCSGRGQCVCGACDCTQPGAYGATCDKCPTCPDACTMKKECVECKHFKRGKLFDDNTCSRICKDEIMLVDELVLHDTNAVNCTYKDEDDCLERFQYYEDASGKSILFVVKEPDCPKGPDILVVLLSVAGAILFLGLAALLIWKLLVTIHDRREFAKFEEERARAKWDTSSANSESSNQSLCSAGSLSDKELETPEKKANDQRSRKRKGDIYDSNSQGKGRGHKISDYFEFAGSSGSGTSPARGIPMLVRSYPQHSLSNPLSELTLLKLTALEKDKNSDLEKKEGRIDDLLRANCDLRRQVDEQQKMLERYKERLNKCVTMSKKLLMEKSKQEKMACRDKSMQDRLRLGHFTTVRHGASFTEQWTDGYAFQNLIKQQERINSQREDIERQRKLLGKRKPPSMAQTPPPSLEQNKRKSRSNGQENEALSLAEYHEQEEIFKLRIGHLKKEEAEIQAELEHLERVRNLHIRELKRIHNEDNSQFKDHPTLNDRYLLLHLLGRGGFSEVFKAFDLTEQRYVAIKIHQLNKNWREEKKQNYHKHACREYRIHKELDHSRIVKLYDYFSLDTDSFCTVLEYCEGNDLDFYLKQNKLMTEKEGRSIVMQIVNALKYLNQIRPPIIHYDLKPGNILLVNGTACGEIKITDFGLSKIMDDDSYNSADGMELTSQGAGTYWYLPPECFVVGKEPPKISNKVDVWSVGVIFYQCLYGRKPFGHNQSQQDILQENTILKATDVQFPPKPVVTTEAKAFIRRCLAYHKEDRVDVLQLSSDPFLMPHIRKALGSSAPLAPPLPSTSSCYGSSASD</sequence>
<organism evidence="1 2">
    <name type="scientific">Nibea albiflora</name>
    <name type="common">Yellow drum</name>
    <name type="synonym">Corvina albiflora</name>
    <dbReference type="NCBI Taxonomy" id="240163"/>
    <lineage>
        <taxon>Eukaryota</taxon>
        <taxon>Metazoa</taxon>
        <taxon>Chordata</taxon>
        <taxon>Craniata</taxon>
        <taxon>Vertebrata</taxon>
        <taxon>Euteleostomi</taxon>
        <taxon>Actinopterygii</taxon>
        <taxon>Neopterygii</taxon>
        <taxon>Teleostei</taxon>
        <taxon>Neoteleostei</taxon>
        <taxon>Acanthomorphata</taxon>
        <taxon>Eupercaria</taxon>
        <taxon>Sciaenidae</taxon>
        <taxon>Nibea</taxon>
    </lineage>
</organism>
<comment type="caution">
    <text evidence="1">The sequence shown here is derived from an EMBL/GenBank/DDBJ whole genome shotgun (WGS) entry which is preliminary data.</text>
</comment>
<evidence type="ECO:0000313" key="2">
    <source>
        <dbReference type="Proteomes" id="UP000805704"/>
    </source>
</evidence>
<dbReference type="Proteomes" id="UP000805704">
    <property type="component" value="Chromosome 18"/>
</dbReference>
<protein>
    <submittedName>
        <fullName evidence="1">Serine/threonine-protein kinase tousled-like 2</fullName>
    </submittedName>
</protein>
<evidence type="ECO:0000313" key="1">
    <source>
        <dbReference type="EMBL" id="KAG8008691.1"/>
    </source>
</evidence>
<accession>A0ACB7F6N4</accession>
<dbReference type="EMBL" id="CM024806">
    <property type="protein sequence ID" value="KAG8008691.1"/>
    <property type="molecule type" value="Genomic_DNA"/>
</dbReference>
<keyword evidence="2" id="KW-1185">Reference proteome</keyword>
<name>A0ACB7F6N4_NIBAL</name>
<reference evidence="1" key="1">
    <citation type="submission" date="2020-04" db="EMBL/GenBank/DDBJ databases">
        <title>A chromosome-scale assembly and high-density genetic map of the yellow drum (Nibea albiflora) genome.</title>
        <authorList>
            <person name="Xu D."/>
            <person name="Zhang W."/>
            <person name="Chen R."/>
            <person name="Tan P."/>
            <person name="Wang L."/>
            <person name="Song H."/>
            <person name="Tian L."/>
            <person name="Zhu Q."/>
            <person name="Wang B."/>
        </authorList>
    </citation>
    <scope>NUCLEOTIDE SEQUENCE</scope>
    <source>
        <strain evidence="1">ZJHYS-2018</strain>
    </source>
</reference>